<feature type="compositionally biased region" description="Basic and acidic residues" evidence="1">
    <location>
        <begin position="479"/>
        <end position="490"/>
    </location>
</feature>
<dbReference type="EMBL" id="CP005386">
    <property type="protein sequence ID" value="AGL27417.1"/>
    <property type="molecule type" value="Genomic_DNA"/>
</dbReference>
<dbReference type="PANTHER" id="PTHR33371:SF19">
    <property type="entry name" value="MCE-FAMILY PROTEIN MCE4A"/>
    <property type="match status" value="1"/>
</dbReference>
<name>R4MIZ7_MYCTX</name>
<dbReference type="HOGENOM" id="CLU_040159_0_0_11"/>
<accession>R4MIZ7</accession>
<dbReference type="KEGG" id="mtuc:J113_13560"/>
<dbReference type="InterPro" id="IPR024516">
    <property type="entry name" value="Mce_C"/>
</dbReference>
<dbReference type="AlphaFoldDB" id="R4MIZ7"/>
<dbReference type="NCBIfam" id="TIGR00996">
    <property type="entry name" value="Mtu_fam_mce"/>
    <property type="match status" value="1"/>
</dbReference>
<evidence type="ECO:0000259" key="3">
    <source>
        <dbReference type="Pfam" id="PF11887"/>
    </source>
</evidence>
<evidence type="ECO:0000256" key="1">
    <source>
        <dbReference type="SAM" id="MobiDB-lite"/>
    </source>
</evidence>
<feature type="domain" description="Mce/MlaD" evidence="2">
    <location>
        <begin position="32"/>
        <end position="111"/>
    </location>
</feature>
<feature type="region of interest" description="Disordered" evidence="1">
    <location>
        <begin position="391"/>
        <end position="517"/>
    </location>
</feature>
<dbReference type="GO" id="GO:0005576">
    <property type="term" value="C:extracellular region"/>
    <property type="evidence" value="ECO:0007669"/>
    <property type="project" value="TreeGrafter"/>
</dbReference>
<protein>
    <submittedName>
        <fullName evidence="4">MCE-family protein mce3A</fullName>
    </submittedName>
</protein>
<sequence>MHDAWWTLILFAVIGVAVLVTAVSFTGSLRSTVPVTLTADRSGLVMDSGAKVMMRGVQVGRVAQIGRIEWAQNGASLRLEIDPDQIRYIPANVEAQISATTAFGAKFVDLVMPQNPSRARLSAGAVLHSKNVSTEINTVFENVVDLLNMIDPLKLNAVLTAVADAVRGQGERIGQATTDLNEVLEALNARGDTIGGNWRSLKNFTDTYDAAAQDILTILNAASTTSATVVNHSTQLDALLLNAIGLSNAGTNLLGSSRDNLVGAADILAPTTSLLFKYNPEYTCFLQGAKWYLDNGGYAAWGGADGRTLQLDVALLFGNDPYVYPDNLPVVAAKGGPGGRPGCGPLPDATHNFPVRQLVTNTGWGTGLDIRPNPGIGHPCWANYFPGPRGARPGGSCSPGRRSGPTPRRGSSHEGEPGGRRGAPRRLPGGMPADGVPADCRLRGGALRRRQDLLRRVRQRVQSANGQAGAHRRRRGRQGHQDLHQPRRDGAGAVHRRQLGHPHAGHPGGDPLRQPVR</sequence>
<dbReference type="Pfam" id="PF11887">
    <property type="entry name" value="Mce4_CUP1"/>
    <property type="match status" value="1"/>
</dbReference>
<dbReference type="PANTHER" id="PTHR33371">
    <property type="entry name" value="INTERMEMBRANE PHOSPHOLIPID TRANSPORT SYSTEM BINDING PROTEIN MLAD-RELATED"/>
    <property type="match status" value="1"/>
</dbReference>
<dbReference type="PATRIC" id="fig|1310114.3.peg.2854"/>
<dbReference type="InterPro" id="IPR003399">
    <property type="entry name" value="Mce/MlaD"/>
</dbReference>
<dbReference type="GO" id="GO:0051701">
    <property type="term" value="P:biological process involved in interaction with host"/>
    <property type="evidence" value="ECO:0007669"/>
    <property type="project" value="TreeGrafter"/>
</dbReference>
<reference evidence="4 5" key="1">
    <citation type="journal article" date="2013" name="Genome Announc.">
        <title>Whole-Genome Sequences of Four Clinical Isolates of Mycobacterium tuberculosis from Tamil Nadu, South India.</title>
        <authorList>
            <person name="Narayanan S."/>
            <person name="Deshpande U."/>
        </authorList>
    </citation>
    <scope>NUCLEOTIDE SEQUENCE [LARGE SCALE GENOMIC DNA]</scope>
    <source>
        <strain evidence="4 5">CAS/NITR204</strain>
    </source>
</reference>
<dbReference type="Pfam" id="PF02470">
    <property type="entry name" value="MlaD"/>
    <property type="match status" value="1"/>
</dbReference>
<feature type="compositionally biased region" description="Basic residues" evidence="1">
    <location>
        <begin position="494"/>
        <end position="504"/>
    </location>
</feature>
<evidence type="ECO:0000313" key="4">
    <source>
        <dbReference type="EMBL" id="AGL27417.1"/>
    </source>
</evidence>
<dbReference type="InterPro" id="IPR005693">
    <property type="entry name" value="Mce"/>
</dbReference>
<feature type="compositionally biased region" description="Low complexity" evidence="1">
    <location>
        <begin position="391"/>
        <end position="409"/>
    </location>
</feature>
<dbReference type="Proteomes" id="UP000013548">
    <property type="component" value="Chromosome"/>
</dbReference>
<dbReference type="InterPro" id="IPR052336">
    <property type="entry name" value="MlaD_Phospholipid_Transporter"/>
</dbReference>
<proteinExistence type="predicted"/>
<gene>
    <name evidence="4" type="ORF">J113_13560</name>
</gene>
<evidence type="ECO:0000313" key="5">
    <source>
        <dbReference type="Proteomes" id="UP000013548"/>
    </source>
</evidence>
<dbReference type="BioCyc" id="MTUB1310114:G13A2-1983-MONOMER"/>
<feature type="domain" description="Mammalian cell entry C-terminal" evidence="3">
    <location>
        <begin position="118"/>
        <end position="337"/>
    </location>
</feature>
<organism evidence="4 5">
    <name type="scientific">Mycobacterium tuberculosis CAS/NITR204</name>
    <dbReference type="NCBI Taxonomy" id="1310114"/>
    <lineage>
        <taxon>Bacteria</taxon>
        <taxon>Bacillati</taxon>
        <taxon>Actinomycetota</taxon>
        <taxon>Actinomycetes</taxon>
        <taxon>Mycobacteriales</taxon>
        <taxon>Mycobacteriaceae</taxon>
        <taxon>Mycobacterium</taxon>
        <taxon>Mycobacterium tuberculosis complex</taxon>
    </lineage>
</organism>
<evidence type="ECO:0000259" key="2">
    <source>
        <dbReference type="Pfam" id="PF02470"/>
    </source>
</evidence>